<dbReference type="Proteomes" id="UP000789860">
    <property type="component" value="Unassembled WGS sequence"/>
</dbReference>
<evidence type="ECO:0000313" key="2">
    <source>
        <dbReference type="Proteomes" id="UP000789860"/>
    </source>
</evidence>
<comment type="caution">
    <text evidence="1">The sequence shown here is derived from an EMBL/GenBank/DDBJ whole genome shotgun (WGS) entry which is preliminary data.</text>
</comment>
<feature type="non-terminal residue" evidence="1">
    <location>
        <position position="81"/>
    </location>
</feature>
<evidence type="ECO:0000313" key="1">
    <source>
        <dbReference type="EMBL" id="CAG8650477.1"/>
    </source>
</evidence>
<feature type="non-terminal residue" evidence="1">
    <location>
        <position position="1"/>
    </location>
</feature>
<organism evidence="1 2">
    <name type="scientific">Scutellospora calospora</name>
    <dbReference type="NCBI Taxonomy" id="85575"/>
    <lineage>
        <taxon>Eukaryota</taxon>
        <taxon>Fungi</taxon>
        <taxon>Fungi incertae sedis</taxon>
        <taxon>Mucoromycota</taxon>
        <taxon>Glomeromycotina</taxon>
        <taxon>Glomeromycetes</taxon>
        <taxon>Diversisporales</taxon>
        <taxon>Gigasporaceae</taxon>
        <taxon>Scutellospora</taxon>
    </lineage>
</organism>
<protein>
    <submittedName>
        <fullName evidence="1">171_t:CDS:1</fullName>
    </submittedName>
</protein>
<sequence>RILEKSSIFTNSTSSFEEKSNSNNSDKSEEIISENNDKEKDRKCKIILKYSEHTSKRQREEISEDEQEYPEDEEYELEKDA</sequence>
<reference evidence="1" key="1">
    <citation type="submission" date="2021-06" db="EMBL/GenBank/DDBJ databases">
        <authorList>
            <person name="Kallberg Y."/>
            <person name="Tangrot J."/>
            <person name="Rosling A."/>
        </authorList>
    </citation>
    <scope>NUCLEOTIDE SEQUENCE</scope>
    <source>
        <strain evidence="1">AU212A</strain>
    </source>
</reference>
<proteinExistence type="predicted"/>
<gene>
    <name evidence="1" type="ORF">SCALOS_LOCUS8645</name>
</gene>
<dbReference type="EMBL" id="CAJVPM010023660">
    <property type="protein sequence ID" value="CAG8650477.1"/>
    <property type="molecule type" value="Genomic_DNA"/>
</dbReference>
<accession>A0ACA9NE97</accession>
<name>A0ACA9NE97_9GLOM</name>
<keyword evidence="2" id="KW-1185">Reference proteome</keyword>